<dbReference type="PANTHER" id="PTHR13943:SF77">
    <property type="entry name" value="LRAT DOMAIN-CONTAINING PROTEIN"/>
    <property type="match status" value="1"/>
</dbReference>
<dbReference type="InterPro" id="IPR007053">
    <property type="entry name" value="LRAT_dom"/>
</dbReference>
<name>A0A8S3ZXH9_9EUPU</name>
<dbReference type="PROSITE" id="PS51934">
    <property type="entry name" value="LRAT"/>
    <property type="match status" value="1"/>
</dbReference>
<dbReference type="GO" id="GO:0005737">
    <property type="term" value="C:cytoplasm"/>
    <property type="evidence" value="ECO:0007669"/>
    <property type="project" value="TreeGrafter"/>
</dbReference>
<keyword evidence="2" id="KW-0808">Transferase</keyword>
<comment type="similarity">
    <text evidence="1">Belongs to the H-rev107 family.</text>
</comment>
<dbReference type="PANTHER" id="PTHR13943">
    <property type="entry name" value="HRAS-LIKE SUPPRESSOR - RELATED"/>
    <property type="match status" value="1"/>
</dbReference>
<evidence type="ECO:0000256" key="2">
    <source>
        <dbReference type="ARBA" id="ARBA00022679"/>
    </source>
</evidence>
<organism evidence="6 7">
    <name type="scientific">Candidula unifasciata</name>
    <dbReference type="NCBI Taxonomy" id="100452"/>
    <lineage>
        <taxon>Eukaryota</taxon>
        <taxon>Metazoa</taxon>
        <taxon>Spiralia</taxon>
        <taxon>Lophotrochozoa</taxon>
        <taxon>Mollusca</taxon>
        <taxon>Gastropoda</taxon>
        <taxon>Heterobranchia</taxon>
        <taxon>Euthyneura</taxon>
        <taxon>Panpulmonata</taxon>
        <taxon>Eupulmonata</taxon>
        <taxon>Stylommatophora</taxon>
        <taxon>Helicina</taxon>
        <taxon>Helicoidea</taxon>
        <taxon>Geomitridae</taxon>
        <taxon>Candidula</taxon>
    </lineage>
</organism>
<evidence type="ECO:0000256" key="4">
    <source>
        <dbReference type="ARBA" id="ARBA00023098"/>
    </source>
</evidence>
<feature type="domain" description="LRAT" evidence="5">
    <location>
        <begin position="23"/>
        <end position="129"/>
    </location>
</feature>
<evidence type="ECO:0000256" key="1">
    <source>
        <dbReference type="ARBA" id="ARBA00007824"/>
    </source>
</evidence>
<gene>
    <name evidence="6" type="ORF">CUNI_LOCUS19931</name>
</gene>
<dbReference type="Proteomes" id="UP000678393">
    <property type="component" value="Unassembled WGS sequence"/>
</dbReference>
<accession>A0A8S3ZXH9</accession>
<protein>
    <recommendedName>
        <fullName evidence="5">LRAT domain-containing protein</fullName>
    </recommendedName>
</protein>
<dbReference type="Pfam" id="PF04970">
    <property type="entry name" value="LRAT"/>
    <property type="match status" value="1"/>
</dbReference>
<dbReference type="InterPro" id="IPR051496">
    <property type="entry name" value="H-rev107_PLA/AT"/>
</dbReference>
<comment type="caution">
    <text evidence="6">The sequence shown here is derived from an EMBL/GenBank/DDBJ whole genome shotgun (WGS) entry which is preliminary data.</text>
</comment>
<reference evidence="6" key="1">
    <citation type="submission" date="2021-04" db="EMBL/GenBank/DDBJ databases">
        <authorList>
            <consortium name="Molecular Ecology Group"/>
        </authorList>
    </citation>
    <scope>NUCLEOTIDE SEQUENCE</scope>
</reference>
<keyword evidence="7" id="KW-1185">Reference proteome</keyword>
<dbReference type="EMBL" id="CAJHNH020007112">
    <property type="protein sequence ID" value="CAG5134373.1"/>
    <property type="molecule type" value="Genomic_DNA"/>
</dbReference>
<dbReference type="OrthoDB" id="6139949at2759"/>
<dbReference type="Gene3D" id="3.90.1720.10">
    <property type="entry name" value="endopeptidase domain like (from Nostoc punctiforme)"/>
    <property type="match status" value="1"/>
</dbReference>
<evidence type="ECO:0000313" key="6">
    <source>
        <dbReference type="EMBL" id="CAG5134373.1"/>
    </source>
</evidence>
<dbReference type="GO" id="GO:0008970">
    <property type="term" value="F:phospholipase A1 activity"/>
    <property type="evidence" value="ECO:0007669"/>
    <property type="project" value="TreeGrafter"/>
</dbReference>
<sequence>MDQGETRRHNEEILRRARSGDLLEFPRELGYSHWGVYVGTGYVIHLAGEPGDGLSTADVTVRKDSFWTVAGNSRARINNIFDGVERLQPAKEIVKRAESKVGHRGYDLVSTNCEHFATWCRYDVARSSQVEAVQTAVSSALDNVEEVLRNVAENHPDCEGRSAARRWLAVGQAVIQLKDHFMQSKTDPQLKGLSSNK</sequence>
<evidence type="ECO:0000256" key="3">
    <source>
        <dbReference type="ARBA" id="ARBA00022801"/>
    </source>
</evidence>
<proteinExistence type="inferred from homology"/>
<keyword evidence="3" id="KW-0378">Hydrolase</keyword>
<dbReference type="GO" id="GO:0016410">
    <property type="term" value="F:N-acyltransferase activity"/>
    <property type="evidence" value="ECO:0007669"/>
    <property type="project" value="TreeGrafter"/>
</dbReference>
<dbReference type="GO" id="GO:0004623">
    <property type="term" value="F:phospholipase A2 activity"/>
    <property type="evidence" value="ECO:0007669"/>
    <property type="project" value="TreeGrafter"/>
</dbReference>
<evidence type="ECO:0000313" key="7">
    <source>
        <dbReference type="Proteomes" id="UP000678393"/>
    </source>
</evidence>
<dbReference type="GO" id="GO:0070292">
    <property type="term" value="P:N-acylphosphatidylethanolamine metabolic process"/>
    <property type="evidence" value="ECO:0007669"/>
    <property type="project" value="TreeGrafter"/>
</dbReference>
<evidence type="ECO:0000259" key="5">
    <source>
        <dbReference type="PROSITE" id="PS51934"/>
    </source>
</evidence>
<keyword evidence="4" id="KW-0443">Lipid metabolism</keyword>
<dbReference type="AlphaFoldDB" id="A0A8S3ZXH9"/>